<dbReference type="Proteomes" id="UP000251584">
    <property type="component" value="Unassembled WGS sequence"/>
</dbReference>
<dbReference type="GO" id="GO:0016491">
    <property type="term" value="F:oxidoreductase activity"/>
    <property type="evidence" value="ECO:0007669"/>
    <property type="project" value="UniProtKB-KW"/>
</dbReference>
<keyword evidence="2" id="KW-0560">Oxidoreductase</keyword>
<dbReference type="GO" id="GO:0030151">
    <property type="term" value="F:molybdenum ion binding"/>
    <property type="evidence" value="ECO:0007669"/>
    <property type="project" value="TreeGrafter"/>
</dbReference>
<dbReference type="InterPro" id="IPR050612">
    <property type="entry name" value="Prok_Mopterin_Oxidored"/>
</dbReference>
<evidence type="ECO:0000313" key="3">
    <source>
        <dbReference type="Proteomes" id="UP000251584"/>
    </source>
</evidence>
<organism evidence="2 3">
    <name type="scientific">Citrobacter koseri</name>
    <name type="common">Citrobacter diversus</name>
    <dbReference type="NCBI Taxonomy" id="545"/>
    <lineage>
        <taxon>Bacteria</taxon>
        <taxon>Pseudomonadati</taxon>
        <taxon>Pseudomonadota</taxon>
        <taxon>Gammaproteobacteria</taxon>
        <taxon>Enterobacterales</taxon>
        <taxon>Enterobacteriaceae</taxon>
        <taxon>Citrobacter</taxon>
    </lineage>
</organism>
<feature type="domain" description="Molybdopterin oxidoreductase" evidence="1">
    <location>
        <begin position="1"/>
        <end position="124"/>
    </location>
</feature>
<dbReference type="SUPFAM" id="SSF53706">
    <property type="entry name" value="Formate dehydrogenase/DMSO reductase, domains 1-3"/>
    <property type="match status" value="1"/>
</dbReference>
<protein>
    <submittedName>
        <fullName evidence="2">Anaerobic dimethyl sulfoxide reductase chain A</fullName>
        <ecNumber evidence="2">1.8.5.3</ecNumber>
    </submittedName>
</protein>
<reference evidence="2 3" key="1">
    <citation type="submission" date="2018-06" db="EMBL/GenBank/DDBJ databases">
        <authorList>
            <consortium name="Pathogen Informatics"/>
            <person name="Doyle S."/>
        </authorList>
    </citation>
    <scope>NUCLEOTIDE SEQUENCE [LARGE SCALE GENOMIC DNA]</scope>
    <source>
        <strain evidence="2 3">NCTC10786</strain>
    </source>
</reference>
<dbReference type="Gene3D" id="3.40.228.10">
    <property type="entry name" value="Dimethylsulfoxide Reductase, domain 2"/>
    <property type="match status" value="1"/>
</dbReference>
<dbReference type="EC" id="1.8.5.3" evidence="2"/>
<dbReference type="PANTHER" id="PTHR43742:SF3">
    <property type="entry name" value="DIMETHYL SULFOXIDE REDUCTASE DMSA"/>
    <property type="match status" value="1"/>
</dbReference>
<sequence length="147" mass="16312">MIIIDPRYTDTGAGREDEWIPIRPGTDAALVNALAYVMITEDMVDQPFLDKYCVGYDEKTLPASAPKNGHYKAYILGQGRDGIAKTPEWASQITGIPAARIVKLAREIGSAKPAYISQGWGAAASCQRRNRYSRNLYAGDPDRQRRH</sequence>
<dbReference type="GO" id="GO:0009061">
    <property type="term" value="P:anaerobic respiration"/>
    <property type="evidence" value="ECO:0007669"/>
    <property type="project" value="TreeGrafter"/>
</dbReference>
<evidence type="ECO:0000313" key="2">
    <source>
        <dbReference type="EMBL" id="SQB20651.1"/>
    </source>
</evidence>
<dbReference type="EMBL" id="UAVY01000001">
    <property type="protein sequence ID" value="SQB20651.1"/>
    <property type="molecule type" value="Genomic_DNA"/>
</dbReference>
<dbReference type="Pfam" id="PF00384">
    <property type="entry name" value="Molybdopterin"/>
    <property type="match status" value="1"/>
</dbReference>
<accession>A0A2X2V4S0</accession>
<dbReference type="GO" id="GO:0009055">
    <property type="term" value="F:electron transfer activity"/>
    <property type="evidence" value="ECO:0007669"/>
    <property type="project" value="TreeGrafter"/>
</dbReference>
<name>A0A2X2V4S0_CITKO</name>
<dbReference type="GO" id="GO:0030288">
    <property type="term" value="C:outer membrane-bounded periplasmic space"/>
    <property type="evidence" value="ECO:0007669"/>
    <property type="project" value="TreeGrafter"/>
</dbReference>
<proteinExistence type="predicted"/>
<dbReference type="PANTHER" id="PTHR43742">
    <property type="entry name" value="TRIMETHYLAMINE-N-OXIDE REDUCTASE"/>
    <property type="match status" value="1"/>
</dbReference>
<evidence type="ECO:0000259" key="1">
    <source>
        <dbReference type="Pfam" id="PF00384"/>
    </source>
</evidence>
<dbReference type="InterPro" id="IPR006656">
    <property type="entry name" value="Mopterin_OxRdtase"/>
</dbReference>
<gene>
    <name evidence="2" type="primary">dmsA_2</name>
    <name evidence="2" type="ORF">NCTC10786_00126</name>
</gene>
<dbReference type="AlphaFoldDB" id="A0A2X2V4S0"/>